<evidence type="ECO:0000313" key="2">
    <source>
        <dbReference type="EMBL" id="DAG98007.1"/>
    </source>
</evidence>
<reference evidence="2" key="1">
    <citation type="journal article" date="2021" name="Proc. Natl. Acad. Sci. U.S.A.">
        <title>A Catalog of Tens of Thousands of Viruses from Human Metagenomes Reveals Hidden Associations with Chronic Diseases.</title>
        <authorList>
            <person name="Tisza M.J."/>
            <person name="Buck C.B."/>
        </authorList>
    </citation>
    <scope>NUCLEOTIDE SEQUENCE</scope>
    <source>
        <strain evidence="2">CtASH1</strain>
    </source>
</reference>
<dbReference type="EMBL" id="BK035393">
    <property type="protein sequence ID" value="DAG98007.1"/>
    <property type="molecule type" value="Genomic_DNA"/>
</dbReference>
<keyword evidence="1" id="KW-0472">Membrane</keyword>
<feature type="transmembrane region" description="Helical" evidence="1">
    <location>
        <begin position="6"/>
        <end position="28"/>
    </location>
</feature>
<accession>A0A8S5VU48</accession>
<organism evidence="2">
    <name type="scientific">Ackermannviridae sp</name>
    <dbReference type="NCBI Taxonomy" id="2831612"/>
    <lineage>
        <taxon>Viruses</taxon>
        <taxon>Duplodnaviria</taxon>
        <taxon>Heunggongvirae</taxon>
        <taxon>Uroviricota</taxon>
        <taxon>Caudoviricetes</taxon>
        <taxon>Pantevenvirales</taxon>
        <taxon>Ackermannviridae</taxon>
    </lineage>
</organism>
<keyword evidence="1" id="KW-1133">Transmembrane helix</keyword>
<sequence length="71" mass="7782">MDDLKQNVVIAVISIIITAIFGLLVISISDFIDARSSKDNLIHYNFQISEPEPTIVIGVGENAEGSDTWSF</sequence>
<protein>
    <submittedName>
        <fullName evidence="2">Uncharacterized protein</fullName>
    </submittedName>
</protein>
<evidence type="ECO:0000256" key="1">
    <source>
        <dbReference type="SAM" id="Phobius"/>
    </source>
</evidence>
<name>A0A8S5VU48_9CAUD</name>
<proteinExistence type="predicted"/>
<keyword evidence="1" id="KW-0812">Transmembrane</keyword>